<dbReference type="EMBL" id="JACASE010000007">
    <property type="protein sequence ID" value="KAF6446690.1"/>
    <property type="molecule type" value="Genomic_DNA"/>
</dbReference>
<comment type="caution">
    <text evidence="1">The sequence shown here is derived from an EMBL/GenBank/DDBJ whole genome shotgun (WGS) entry which is preliminary data.</text>
</comment>
<keyword evidence="2" id="KW-1185">Reference proteome</keyword>
<protein>
    <submittedName>
        <fullName evidence="1">Family with sequence similarity 228 member A</fullName>
    </submittedName>
</protein>
<evidence type="ECO:0000313" key="1">
    <source>
        <dbReference type="EMBL" id="KAF6446690.1"/>
    </source>
</evidence>
<name>A0A7J8FGD4_ROUAE</name>
<dbReference type="AlphaFoldDB" id="A0A7J8FGD4"/>
<organism evidence="1 2">
    <name type="scientific">Rousettus aegyptiacus</name>
    <name type="common">Egyptian fruit bat</name>
    <name type="synonym">Pteropus aegyptiacus</name>
    <dbReference type="NCBI Taxonomy" id="9407"/>
    <lineage>
        <taxon>Eukaryota</taxon>
        <taxon>Metazoa</taxon>
        <taxon>Chordata</taxon>
        <taxon>Craniata</taxon>
        <taxon>Vertebrata</taxon>
        <taxon>Euteleostomi</taxon>
        <taxon>Mammalia</taxon>
        <taxon>Eutheria</taxon>
        <taxon>Laurasiatheria</taxon>
        <taxon>Chiroptera</taxon>
        <taxon>Yinpterochiroptera</taxon>
        <taxon>Pteropodoidea</taxon>
        <taxon>Pteropodidae</taxon>
        <taxon>Rousettinae</taxon>
        <taxon>Rousettus</taxon>
    </lineage>
</organism>
<reference evidence="1 2" key="1">
    <citation type="journal article" date="2020" name="Nature">
        <title>Six reference-quality genomes reveal evolution of bat adaptations.</title>
        <authorList>
            <person name="Jebb D."/>
            <person name="Huang Z."/>
            <person name="Pippel M."/>
            <person name="Hughes G.M."/>
            <person name="Lavrichenko K."/>
            <person name="Devanna P."/>
            <person name="Winkler S."/>
            <person name="Jermiin L.S."/>
            <person name="Skirmuntt E.C."/>
            <person name="Katzourakis A."/>
            <person name="Burkitt-Gray L."/>
            <person name="Ray D.A."/>
            <person name="Sullivan K.A.M."/>
            <person name="Roscito J.G."/>
            <person name="Kirilenko B.M."/>
            <person name="Davalos L.M."/>
            <person name="Corthals A.P."/>
            <person name="Power M.L."/>
            <person name="Jones G."/>
            <person name="Ransome R.D."/>
            <person name="Dechmann D.K.N."/>
            <person name="Locatelli A.G."/>
            <person name="Puechmaille S.J."/>
            <person name="Fedrigo O."/>
            <person name="Jarvis E.D."/>
            <person name="Hiller M."/>
            <person name="Vernes S.C."/>
            <person name="Myers E.W."/>
            <person name="Teeling E.C."/>
        </authorList>
    </citation>
    <scope>NUCLEOTIDE SEQUENCE [LARGE SCALE GENOMIC DNA]</scope>
    <source>
        <strain evidence="1">MRouAeg1</strain>
        <tissue evidence="1">Muscle</tissue>
    </source>
</reference>
<gene>
    <name evidence="1" type="ORF">HJG63_004881</name>
</gene>
<evidence type="ECO:0000313" key="2">
    <source>
        <dbReference type="Proteomes" id="UP000593571"/>
    </source>
</evidence>
<sequence length="53" mass="6381">MAATKTSTYDEHFRPEKLKEWPQPESVALMEVKRRRLWGRRGGSPSRWRVILR</sequence>
<proteinExistence type="predicted"/>
<accession>A0A7J8FGD4</accession>
<dbReference type="Proteomes" id="UP000593571">
    <property type="component" value="Unassembled WGS sequence"/>
</dbReference>